<gene>
    <name evidence="2" type="ORF">FPL22_01645</name>
</gene>
<reference evidence="2 3" key="1">
    <citation type="submission" date="2019-07" db="EMBL/GenBank/DDBJ databases">
        <title>Description of 53C-WASEF.</title>
        <authorList>
            <person name="Pitt A."/>
            <person name="Hahn M.W."/>
        </authorList>
    </citation>
    <scope>NUCLEOTIDE SEQUENCE [LARGE SCALE GENOMIC DNA]</scope>
    <source>
        <strain evidence="2 3">53C-WASEF</strain>
    </source>
</reference>
<feature type="domain" description="Methyltransferase type 11" evidence="1">
    <location>
        <begin position="71"/>
        <end position="137"/>
    </location>
</feature>
<evidence type="ECO:0000313" key="3">
    <source>
        <dbReference type="Proteomes" id="UP000315648"/>
    </source>
</evidence>
<evidence type="ECO:0000259" key="1">
    <source>
        <dbReference type="Pfam" id="PF08241"/>
    </source>
</evidence>
<dbReference type="RefSeq" id="WP_144228381.1">
    <property type="nucleotide sequence ID" value="NZ_CBCRVV010000001.1"/>
</dbReference>
<dbReference type="EMBL" id="VMBG01000001">
    <property type="protein sequence ID" value="TSJ78040.1"/>
    <property type="molecule type" value="Genomic_DNA"/>
</dbReference>
<dbReference type="Gene3D" id="3.40.50.150">
    <property type="entry name" value="Vaccinia Virus protein VP39"/>
    <property type="match status" value="1"/>
</dbReference>
<dbReference type="GO" id="GO:0008757">
    <property type="term" value="F:S-adenosylmethionine-dependent methyltransferase activity"/>
    <property type="evidence" value="ECO:0007669"/>
    <property type="project" value="InterPro"/>
</dbReference>
<dbReference type="CDD" id="cd02440">
    <property type="entry name" value="AdoMet_MTases"/>
    <property type="match status" value="1"/>
</dbReference>
<accession>A0A556QN15</accession>
<dbReference type="GO" id="GO:0032259">
    <property type="term" value="P:methylation"/>
    <property type="evidence" value="ECO:0007669"/>
    <property type="project" value="UniProtKB-KW"/>
</dbReference>
<dbReference type="InterPro" id="IPR029063">
    <property type="entry name" value="SAM-dependent_MTases_sf"/>
</dbReference>
<keyword evidence="2" id="KW-0808">Transferase</keyword>
<evidence type="ECO:0000313" key="2">
    <source>
        <dbReference type="EMBL" id="TSJ78040.1"/>
    </source>
</evidence>
<dbReference type="Proteomes" id="UP000315648">
    <property type="component" value="Unassembled WGS sequence"/>
</dbReference>
<organism evidence="2 3">
    <name type="scientific">Rariglobus hedericola</name>
    <dbReference type="NCBI Taxonomy" id="2597822"/>
    <lineage>
        <taxon>Bacteria</taxon>
        <taxon>Pseudomonadati</taxon>
        <taxon>Verrucomicrobiota</taxon>
        <taxon>Opitutia</taxon>
        <taxon>Opitutales</taxon>
        <taxon>Opitutaceae</taxon>
        <taxon>Rariglobus</taxon>
    </lineage>
</organism>
<dbReference type="Pfam" id="PF08241">
    <property type="entry name" value="Methyltransf_11"/>
    <property type="match status" value="1"/>
</dbReference>
<dbReference type="SUPFAM" id="SSF53335">
    <property type="entry name" value="S-adenosyl-L-methionine-dependent methyltransferases"/>
    <property type="match status" value="1"/>
</dbReference>
<proteinExistence type="predicted"/>
<dbReference type="OrthoDB" id="8936324at2"/>
<comment type="caution">
    <text evidence="2">The sequence shown here is derived from an EMBL/GenBank/DDBJ whole genome shotgun (WGS) entry which is preliminary data.</text>
</comment>
<dbReference type="AlphaFoldDB" id="A0A556QN15"/>
<dbReference type="InterPro" id="IPR013216">
    <property type="entry name" value="Methyltransf_11"/>
</dbReference>
<keyword evidence="3" id="KW-1185">Reference proteome</keyword>
<sequence>MPVDGSGSLPRDLTTINREFYEALWAETYLEQPERFNTWPLVSGLLPQAPMRLELGPGLRPRLPVTGTHFVDLSETAVKQLTALGGRAKVGQITALTFEAEQFDLVAAFDVIEHAEDDRRVFAELTRVLKKGGVLLCSIPLHTKHWTTFDACVGHARRYDPSELKALLADHGLVVEQSAVFGMQPNNSWLLDYGVRMLTQHRRKAMRWYNRVFMPLGMLFQKKLRFTAGLMNTEGVHEVALVCRKK</sequence>
<keyword evidence="2" id="KW-0489">Methyltransferase</keyword>
<name>A0A556QN15_9BACT</name>
<protein>
    <submittedName>
        <fullName evidence="2">Class I SAM-dependent methyltransferase</fullName>
    </submittedName>
</protein>